<dbReference type="SUPFAM" id="SSF56519">
    <property type="entry name" value="Penicillin binding protein dimerisation domain"/>
    <property type="match status" value="1"/>
</dbReference>
<evidence type="ECO:0000256" key="7">
    <source>
        <dbReference type="SAM" id="SignalP"/>
    </source>
</evidence>
<dbReference type="InterPro" id="IPR001460">
    <property type="entry name" value="PCN-bd_Tpept"/>
</dbReference>
<accession>A0ABS2RCN2</accession>
<dbReference type="PANTHER" id="PTHR30627">
    <property type="entry name" value="PEPTIDOGLYCAN D,D-TRANSPEPTIDASE"/>
    <property type="match status" value="1"/>
</dbReference>
<feature type="domain" description="NTF2-like N-terminal transpeptidase" evidence="10">
    <location>
        <begin position="25"/>
        <end position="146"/>
    </location>
</feature>
<dbReference type="SUPFAM" id="SSF56601">
    <property type="entry name" value="beta-lactamase/transpeptidase-like"/>
    <property type="match status" value="1"/>
</dbReference>
<dbReference type="InterPro" id="IPR005311">
    <property type="entry name" value="PBP_dimer"/>
</dbReference>
<protein>
    <recommendedName>
        <fullName evidence="4">serine-type D-Ala-D-Ala carboxypeptidase</fullName>
        <ecNumber evidence="4">3.4.16.4</ecNumber>
    </recommendedName>
</protein>
<evidence type="ECO:0000256" key="6">
    <source>
        <dbReference type="ARBA" id="ARBA00034000"/>
    </source>
</evidence>
<comment type="subcellular location">
    <subcellularLocation>
        <location evidence="1">Membrane</location>
    </subcellularLocation>
</comment>
<dbReference type="Pfam" id="PF03717">
    <property type="entry name" value="PBP_dimer"/>
    <property type="match status" value="1"/>
</dbReference>
<feature type="signal peptide" evidence="7">
    <location>
        <begin position="1"/>
        <end position="18"/>
    </location>
</feature>
<evidence type="ECO:0000256" key="1">
    <source>
        <dbReference type="ARBA" id="ARBA00004370"/>
    </source>
</evidence>
<evidence type="ECO:0000259" key="8">
    <source>
        <dbReference type="Pfam" id="PF00905"/>
    </source>
</evidence>
<gene>
    <name evidence="11" type="ORF">JOC94_004456</name>
</gene>
<comment type="pathway">
    <text evidence="2">Cell wall biogenesis; peptidoglycan biosynthesis.</text>
</comment>
<comment type="catalytic activity">
    <reaction evidence="6">
        <text>Preferential cleavage: (Ac)2-L-Lys-D-Ala-|-D-Ala. Also transpeptidation of peptidyl-alanyl moieties that are N-acyl substituents of D-alanine.</text>
        <dbReference type="EC" id="3.4.16.4"/>
    </reaction>
</comment>
<dbReference type="InterPro" id="IPR007887">
    <property type="entry name" value="MecA_N"/>
</dbReference>
<dbReference type="Pfam" id="PF05223">
    <property type="entry name" value="MecA_N"/>
    <property type="match status" value="1"/>
</dbReference>
<dbReference type="RefSeq" id="WP_077113212.1">
    <property type="nucleotide sequence ID" value="NZ_JAFBFH010000047.1"/>
</dbReference>
<feature type="chain" id="PRO_5046509622" description="serine-type D-Ala-D-Ala carboxypeptidase" evidence="7">
    <location>
        <begin position="19"/>
        <end position="665"/>
    </location>
</feature>
<name>A0ABS2RCN2_9BACI</name>
<evidence type="ECO:0000256" key="5">
    <source>
        <dbReference type="ARBA" id="ARBA00023136"/>
    </source>
</evidence>
<dbReference type="Gene3D" id="3.40.710.10">
    <property type="entry name" value="DD-peptidase/beta-lactamase superfamily"/>
    <property type="match status" value="1"/>
</dbReference>
<keyword evidence="12" id="KW-1185">Reference proteome</keyword>
<dbReference type="InterPro" id="IPR012338">
    <property type="entry name" value="Beta-lactam/transpept-like"/>
</dbReference>
<dbReference type="EMBL" id="JAFBFH010000047">
    <property type="protein sequence ID" value="MBM7717428.1"/>
    <property type="molecule type" value="Genomic_DNA"/>
</dbReference>
<dbReference type="PANTHER" id="PTHR30627:SF25">
    <property type="entry name" value="PENICILLIN-BINDING PROTEIN 3"/>
    <property type="match status" value="1"/>
</dbReference>
<evidence type="ECO:0000256" key="3">
    <source>
        <dbReference type="ARBA" id="ARBA00007171"/>
    </source>
</evidence>
<dbReference type="EC" id="3.4.16.4" evidence="4"/>
<keyword evidence="7" id="KW-0732">Signal</keyword>
<dbReference type="InterPro" id="IPR050515">
    <property type="entry name" value="Beta-lactam/transpept"/>
</dbReference>
<comment type="similarity">
    <text evidence="3">Belongs to the transpeptidase family.</text>
</comment>
<evidence type="ECO:0000313" key="12">
    <source>
        <dbReference type="Proteomes" id="UP000823485"/>
    </source>
</evidence>
<comment type="caution">
    <text evidence="11">The sequence shown here is derived from an EMBL/GenBank/DDBJ whole genome shotgun (WGS) entry which is preliminary data.</text>
</comment>
<dbReference type="Pfam" id="PF00905">
    <property type="entry name" value="Transpeptidase"/>
    <property type="match status" value="1"/>
</dbReference>
<proteinExistence type="inferred from homology"/>
<evidence type="ECO:0000259" key="9">
    <source>
        <dbReference type="Pfam" id="PF03717"/>
    </source>
</evidence>
<dbReference type="SUPFAM" id="SSF54427">
    <property type="entry name" value="NTF2-like"/>
    <property type="match status" value="1"/>
</dbReference>
<dbReference type="InterPro" id="IPR036138">
    <property type="entry name" value="PBP_dimer_sf"/>
</dbReference>
<evidence type="ECO:0000256" key="2">
    <source>
        <dbReference type="ARBA" id="ARBA00004752"/>
    </source>
</evidence>
<feature type="domain" description="Penicillin-binding protein transpeptidase" evidence="8">
    <location>
        <begin position="352"/>
        <end position="663"/>
    </location>
</feature>
<feature type="domain" description="Penicillin-binding protein dimerisation" evidence="9">
    <location>
        <begin position="153"/>
        <end position="314"/>
    </location>
</feature>
<dbReference type="Gene3D" id="3.30.1390.30">
    <property type="entry name" value="Penicillin-binding protein 2a, domain 3"/>
    <property type="match status" value="1"/>
</dbReference>
<sequence>MKKWIVMLLVLMAGLTMAACNKGPQPEERFAAYVDEWNDQDFNKMYDYLSADAKEKVSKNDFANRYKKIYEDLNIKNVKITFKKPEEVKEKDGKVQFPFSVQMDSIAGKISFDHKAVLTEEEQNDNKNWYVNWDTTFIFPDLEEGDKISLSMTPAKRGDIVDKNGVGLAVTGKVSEIGIIPGKMGDQEEEIITKVAELLRLEPGNIKKELSASWVQPEHFVPLKKIPGDDTELLEKATSIPSVSNRSVEARVYPLGEAAAHLIGYVGPITAEELEKAGSGYQSSDVIGKRGLEQVFEKQLKGENGVKILIKKKNDSEAVLAEKPVKDGESVQLTIDSGLQQSVFNELKDEVGSAAALHPVTGETLALTSSPSFDPNMLSLGASAEEWKALQENDKEPLLTRFKASFAPGSVMKPITAATALEAGAVDWKKTYDINGKSWKKDSSWGGYSVTRVTEANGPVNLEKALILSDNIYFAMAALDLGKDKFTKGLQSFGFEEDIPSYGYPLEQSKIGDIDSDIALADSAYGQGKIQMNIVHLAATYTPFANKGNMIQPILVKEEKPGTVWKEKVMSEQTATAIQDALVKVVADPSGTARSARIPNYPLAGKTGTAELKAKQGEKGKENGFFVAYNPENPELLIALMVEGVEGRGGSEIAVNKVKKIFEGK</sequence>
<evidence type="ECO:0000313" key="11">
    <source>
        <dbReference type="EMBL" id="MBM7717428.1"/>
    </source>
</evidence>
<dbReference type="Gene3D" id="3.10.450.100">
    <property type="entry name" value="NTF2-like, domain 1"/>
    <property type="match status" value="1"/>
</dbReference>
<dbReference type="Gene3D" id="3.90.1310.10">
    <property type="entry name" value="Penicillin-binding protein 2a (Domain 2)"/>
    <property type="match status" value="1"/>
</dbReference>
<evidence type="ECO:0000256" key="4">
    <source>
        <dbReference type="ARBA" id="ARBA00012448"/>
    </source>
</evidence>
<dbReference type="InterPro" id="IPR032710">
    <property type="entry name" value="NTF2-like_dom_sf"/>
</dbReference>
<dbReference type="PROSITE" id="PS51257">
    <property type="entry name" value="PROKAR_LIPOPROTEIN"/>
    <property type="match status" value="1"/>
</dbReference>
<dbReference type="Proteomes" id="UP000823485">
    <property type="component" value="Unassembled WGS sequence"/>
</dbReference>
<reference evidence="11 12" key="1">
    <citation type="submission" date="2021-01" db="EMBL/GenBank/DDBJ databases">
        <title>Genomic Encyclopedia of Type Strains, Phase IV (KMG-IV): sequencing the most valuable type-strain genomes for metagenomic binning, comparative biology and taxonomic classification.</title>
        <authorList>
            <person name="Goeker M."/>
        </authorList>
    </citation>
    <scope>NUCLEOTIDE SEQUENCE [LARGE SCALE GENOMIC DNA]</scope>
    <source>
        <strain evidence="11 12">DSM 105453</strain>
    </source>
</reference>
<keyword evidence="5" id="KW-0472">Membrane</keyword>
<evidence type="ECO:0000259" key="10">
    <source>
        <dbReference type="Pfam" id="PF05223"/>
    </source>
</evidence>
<organism evidence="11 12">
    <name type="scientific">Siminovitchia thermophila</name>
    <dbReference type="NCBI Taxonomy" id="1245522"/>
    <lineage>
        <taxon>Bacteria</taxon>
        <taxon>Bacillati</taxon>
        <taxon>Bacillota</taxon>
        <taxon>Bacilli</taxon>
        <taxon>Bacillales</taxon>
        <taxon>Bacillaceae</taxon>
        <taxon>Siminovitchia</taxon>
    </lineage>
</organism>